<reference evidence="2" key="1">
    <citation type="journal article" date="2021" name="Proc. Natl. Acad. Sci. U.S.A.">
        <title>A Catalog of Tens of Thousands of Viruses from Human Metagenomes Reveals Hidden Associations with Chronic Diseases.</title>
        <authorList>
            <person name="Tisza M.J."/>
            <person name="Buck C.B."/>
        </authorList>
    </citation>
    <scope>NUCLEOTIDE SEQUENCE</scope>
    <source>
        <strain evidence="2">CtOWj17</strain>
    </source>
</reference>
<accession>A0A8S5QSX5</accession>
<protein>
    <recommendedName>
        <fullName evidence="3">Lipoprotein</fullName>
    </recommendedName>
</protein>
<evidence type="ECO:0000313" key="2">
    <source>
        <dbReference type="EMBL" id="DAE21937.1"/>
    </source>
</evidence>
<proteinExistence type="predicted"/>
<dbReference type="PROSITE" id="PS51257">
    <property type="entry name" value="PROKAR_LIPOPROTEIN"/>
    <property type="match status" value="1"/>
</dbReference>
<organism evidence="2">
    <name type="scientific">Siphoviridae sp. ctOWj17</name>
    <dbReference type="NCBI Taxonomy" id="2826312"/>
    <lineage>
        <taxon>Viruses</taxon>
        <taxon>Duplodnaviria</taxon>
        <taxon>Heunggongvirae</taxon>
        <taxon>Uroviricota</taxon>
        <taxon>Caudoviricetes</taxon>
    </lineage>
</organism>
<evidence type="ECO:0000256" key="1">
    <source>
        <dbReference type="SAM" id="Phobius"/>
    </source>
</evidence>
<dbReference type="EMBL" id="BK015721">
    <property type="protein sequence ID" value="DAE21937.1"/>
    <property type="molecule type" value="Genomic_DNA"/>
</dbReference>
<name>A0A8S5QSX5_9CAUD</name>
<keyword evidence="1" id="KW-0812">Transmembrane</keyword>
<keyword evidence="1" id="KW-1133">Transmembrane helix</keyword>
<sequence>MKYVYFLLFLVLSYSCSTITKSVKIEDKSHDVQRILVHDTLRETRYLHDSVYVRDSVYMEGATQIKERWRYRWRTRVDTVYKTRRDTVVRYRDVYKSTLAHEVEHPPWYHRPLTVLGALTLLLVVVYVLSLVRRIIP</sequence>
<keyword evidence="1" id="KW-0472">Membrane</keyword>
<evidence type="ECO:0008006" key="3">
    <source>
        <dbReference type="Google" id="ProtNLM"/>
    </source>
</evidence>
<feature type="transmembrane region" description="Helical" evidence="1">
    <location>
        <begin position="113"/>
        <end position="132"/>
    </location>
</feature>